<sequence>MNMLQKFHPMSHQDLVMLGLNDVAYIRRVSSKEGPASFAIHAADGTEMLVVDNVALAMATIRQNDMEPLLVH</sequence>
<accession>A0A420WBL1</accession>
<dbReference type="OrthoDB" id="8449790at2"/>
<evidence type="ECO:0008006" key="3">
    <source>
        <dbReference type="Google" id="ProtNLM"/>
    </source>
</evidence>
<protein>
    <recommendedName>
        <fullName evidence="3">DUF1150 family protein</fullName>
    </recommendedName>
</protein>
<proteinExistence type="predicted"/>
<comment type="caution">
    <text evidence="1">The sequence shown here is derived from an EMBL/GenBank/DDBJ whole genome shotgun (WGS) entry which is preliminary data.</text>
</comment>
<organism evidence="1 2">
    <name type="scientific">Oceanibaculum indicum</name>
    <dbReference type="NCBI Taxonomy" id="526216"/>
    <lineage>
        <taxon>Bacteria</taxon>
        <taxon>Pseudomonadati</taxon>
        <taxon>Pseudomonadota</taxon>
        <taxon>Alphaproteobacteria</taxon>
        <taxon>Rhodospirillales</taxon>
        <taxon>Oceanibaculaceae</taxon>
        <taxon>Oceanibaculum</taxon>
    </lineage>
</organism>
<dbReference type="Proteomes" id="UP000277424">
    <property type="component" value="Unassembled WGS sequence"/>
</dbReference>
<dbReference type="EMBL" id="RBIG01000003">
    <property type="protein sequence ID" value="RKQ68355.1"/>
    <property type="molecule type" value="Genomic_DNA"/>
</dbReference>
<name>A0A420WBL1_9PROT</name>
<evidence type="ECO:0000313" key="1">
    <source>
        <dbReference type="EMBL" id="RKQ68355.1"/>
    </source>
</evidence>
<dbReference type="AlphaFoldDB" id="A0A420WBL1"/>
<reference evidence="1 2" key="1">
    <citation type="submission" date="2018-10" db="EMBL/GenBank/DDBJ databases">
        <title>Comparative analysis of microorganisms from saline springs in Andes Mountain Range, Colombia.</title>
        <authorList>
            <person name="Rubin E."/>
        </authorList>
    </citation>
    <scope>NUCLEOTIDE SEQUENCE [LARGE SCALE GENOMIC DNA]</scope>
    <source>
        <strain evidence="1 2">USBA 36</strain>
    </source>
</reference>
<dbReference type="Pfam" id="PF06620">
    <property type="entry name" value="DUF1150"/>
    <property type="match status" value="1"/>
</dbReference>
<gene>
    <name evidence="1" type="ORF">BCL74_2834</name>
</gene>
<dbReference type="RefSeq" id="WP_008943952.1">
    <property type="nucleotide sequence ID" value="NZ_RBIG01000003.1"/>
</dbReference>
<dbReference type="InterPro" id="IPR009531">
    <property type="entry name" value="DUF1150"/>
</dbReference>
<evidence type="ECO:0000313" key="2">
    <source>
        <dbReference type="Proteomes" id="UP000277424"/>
    </source>
</evidence>